<feature type="transmembrane region" description="Helical" evidence="1">
    <location>
        <begin position="106"/>
        <end position="128"/>
    </location>
</feature>
<organism evidence="3">
    <name type="scientific">Leptocylindrus danicus</name>
    <dbReference type="NCBI Taxonomy" id="163516"/>
    <lineage>
        <taxon>Eukaryota</taxon>
        <taxon>Sar</taxon>
        <taxon>Stramenopiles</taxon>
        <taxon>Ochrophyta</taxon>
        <taxon>Bacillariophyta</taxon>
        <taxon>Coscinodiscophyceae</taxon>
        <taxon>Chaetocerotophycidae</taxon>
        <taxon>Leptocylindrales</taxon>
        <taxon>Leptocylindraceae</taxon>
        <taxon>Leptocylindrus</taxon>
    </lineage>
</organism>
<keyword evidence="1" id="KW-0472">Membrane</keyword>
<keyword evidence="2" id="KW-0732">Signal</keyword>
<protein>
    <recommendedName>
        <fullName evidence="4">Transmembrane protein</fullName>
    </recommendedName>
</protein>
<dbReference type="EMBL" id="HBGY01001167">
    <property type="protein sequence ID" value="CAD9556322.1"/>
    <property type="molecule type" value="Transcribed_RNA"/>
</dbReference>
<accession>A0A7S2JSK3</accession>
<feature type="signal peptide" evidence="2">
    <location>
        <begin position="1"/>
        <end position="27"/>
    </location>
</feature>
<name>A0A7S2JSK3_9STRA</name>
<keyword evidence="1" id="KW-1133">Transmembrane helix</keyword>
<proteinExistence type="predicted"/>
<evidence type="ECO:0008006" key="4">
    <source>
        <dbReference type="Google" id="ProtNLM"/>
    </source>
</evidence>
<feature type="chain" id="PRO_5031309307" description="Transmembrane protein" evidence="2">
    <location>
        <begin position="28"/>
        <end position="143"/>
    </location>
</feature>
<sequence>MTRISLLRFLAGAFIVAAALLSSNTHAFSRAPATFRIGAATHGKFTVSPLKESSDNEDKSAVTQSLEEKMKKWEASEEEIRASTLGGVIPGSSGDDDAKRSDAFDIGLYIAFPFMVAGSLLFALFPFIMDKIDVSSVGPPPMV</sequence>
<reference evidence="3" key="1">
    <citation type="submission" date="2021-01" db="EMBL/GenBank/DDBJ databases">
        <authorList>
            <person name="Corre E."/>
            <person name="Pelletier E."/>
            <person name="Niang G."/>
            <person name="Scheremetjew M."/>
            <person name="Finn R."/>
            <person name="Kale V."/>
            <person name="Holt S."/>
            <person name="Cochrane G."/>
            <person name="Meng A."/>
            <person name="Brown T."/>
            <person name="Cohen L."/>
        </authorList>
    </citation>
    <scope>NUCLEOTIDE SEQUENCE</scope>
    <source>
        <strain evidence="3">B650</strain>
    </source>
</reference>
<keyword evidence="1" id="KW-0812">Transmembrane</keyword>
<gene>
    <name evidence="3" type="ORF">LDAN0321_LOCUS801</name>
</gene>
<dbReference type="AlphaFoldDB" id="A0A7S2JSK3"/>
<evidence type="ECO:0000313" key="3">
    <source>
        <dbReference type="EMBL" id="CAD9556322.1"/>
    </source>
</evidence>
<evidence type="ECO:0000256" key="1">
    <source>
        <dbReference type="SAM" id="Phobius"/>
    </source>
</evidence>
<evidence type="ECO:0000256" key="2">
    <source>
        <dbReference type="SAM" id="SignalP"/>
    </source>
</evidence>